<sequence>MIPSTSLTRICKLIVCALALLMKVCDTSNSEGTCSSETNAIDCQSGNQPDENRYAESSNSEERWTRYRELIQEASKHVVSCLGCDCYSYLIQDDLDLFDRISLEDVNKAQSVAKQAVRYQIIQGKVYRSPNCLFPMRCLGIDHFLKGLAPKLDHDIELMINTHDWPFIHRRFEKDPLPLFSFSKTKEYYDISFPAWTFWAGGPAISLYPRGIGRWDLLRENLLKTAQTWPWEAKKEFAFFRGSRTSAERDNLILLSRTRPDLIDAQYTKNQAWKSRQDTLDAEPAEEVSFEDHCQYRYLFNFRGVAASFRFKHLFLCGSLVFHVGQEWIEFFYPAMIPWYHYIPVASDASQEDLTDLLQFARDNPDIAQRIARQGQEFVEQNLRMKDIECYWEQLLRLYALKLAFVPIKNEDLILVS</sequence>
<evidence type="ECO:0000256" key="3">
    <source>
        <dbReference type="ARBA" id="ARBA00010118"/>
    </source>
</evidence>
<dbReference type="GO" id="GO:0035252">
    <property type="term" value="F:UDP-xylosyltransferase activity"/>
    <property type="evidence" value="ECO:0007669"/>
    <property type="project" value="TreeGrafter"/>
</dbReference>
<dbReference type="PANTHER" id="PTHR12203:SF35">
    <property type="entry name" value="PROTEIN O-GLUCOSYLTRANSFERASE 1"/>
    <property type="match status" value="1"/>
</dbReference>
<evidence type="ECO:0000256" key="4">
    <source>
        <dbReference type="ARBA" id="ARBA00022676"/>
    </source>
</evidence>
<evidence type="ECO:0000256" key="7">
    <source>
        <dbReference type="SAM" id="SignalP"/>
    </source>
</evidence>
<evidence type="ECO:0000256" key="5">
    <source>
        <dbReference type="ARBA" id="ARBA00022679"/>
    </source>
</evidence>
<feature type="signal peptide" evidence="7">
    <location>
        <begin position="1"/>
        <end position="27"/>
    </location>
</feature>
<evidence type="ECO:0000313" key="10">
    <source>
        <dbReference type="Proteomes" id="UP000318571"/>
    </source>
</evidence>
<accession>A0A553PCU5</accession>
<comment type="caution">
    <text evidence="9">The sequence shown here is derived from an EMBL/GenBank/DDBJ whole genome shotgun (WGS) entry which is preliminary data.</text>
</comment>
<dbReference type="OMA" id="EDDCMFP"/>
<evidence type="ECO:0000256" key="1">
    <source>
        <dbReference type="ARBA" id="ARBA00004319"/>
    </source>
</evidence>
<dbReference type="PANTHER" id="PTHR12203">
    <property type="entry name" value="KDEL LYS-ASP-GLU-LEU CONTAINING - RELATED"/>
    <property type="match status" value="1"/>
</dbReference>
<feature type="domain" description="Glycosyl transferase CAP10" evidence="8">
    <location>
        <begin position="155"/>
        <end position="405"/>
    </location>
</feature>
<dbReference type="STRING" id="6832.A0A553PCU5"/>
<evidence type="ECO:0000313" key="9">
    <source>
        <dbReference type="EMBL" id="TRY75517.1"/>
    </source>
</evidence>
<keyword evidence="4" id="KW-0328">Glycosyltransferase</keyword>
<dbReference type="GO" id="GO:0005788">
    <property type="term" value="C:endoplasmic reticulum lumen"/>
    <property type="evidence" value="ECO:0007669"/>
    <property type="project" value="UniProtKB-SubCell"/>
</dbReference>
<dbReference type="GO" id="GO:0035251">
    <property type="term" value="F:UDP-glucosyltransferase activity"/>
    <property type="evidence" value="ECO:0007669"/>
    <property type="project" value="TreeGrafter"/>
</dbReference>
<comment type="subcellular location">
    <subcellularLocation>
        <location evidence="1">Endoplasmic reticulum lumen</location>
    </subcellularLocation>
</comment>
<protein>
    <recommendedName>
        <fullName evidence="8">Glycosyl transferase CAP10 domain-containing protein</fullName>
    </recommendedName>
</protein>
<dbReference type="GO" id="GO:0006493">
    <property type="term" value="P:protein O-linked glycosylation"/>
    <property type="evidence" value="ECO:0007669"/>
    <property type="project" value="TreeGrafter"/>
</dbReference>
<proteinExistence type="inferred from homology"/>
<gene>
    <name evidence="9" type="ORF">TCAL_11205</name>
</gene>
<dbReference type="Proteomes" id="UP000318571">
    <property type="component" value="Chromosome 2"/>
</dbReference>
<keyword evidence="7" id="KW-0732">Signal</keyword>
<dbReference type="GO" id="GO:0045747">
    <property type="term" value="P:positive regulation of Notch signaling pathway"/>
    <property type="evidence" value="ECO:0007669"/>
    <property type="project" value="TreeGrafter"/>
</dbReference>
<dbReference type="AlphaFoldDB" id="A0A553PCU5"/>
<evidence type="ECO:0000256" key="6">
    <source>
        <dbReference type="ARBA" id="ARBA00045690"/>
    </source>
</evidence>
<feature type="chain" id="PRO_5022201191" description="Glycosyl transferase CAP10 domain-containing protein" evidence="7">
    <location>
        <begin position="28"/>
        <end position="417"/>
    </location>
</feature>
<reference evidence="9 10" key="1">
    <citation type="journal article" date="2018" name="Nat. Ecol. Evol.">
        <title>Genomic signatures of mitonuclear coevolution across populations of Tigriopus californicus.</title>
        <authorList>
            <person name="Barreto F.S."/>
            <person name="Watson E.T."/>
            <person name="Lima T.G."/>
            <person name="Willett C.S."/>
            <person name="Edmands S."/>
            <person name="Li W."/>
            <person name="Burton R.S."/>
        </authorList>
    </citation>
    <scope>NUCLEOTIDE SEQUENCE [LARGE SCALE GENOMIC DNA]</scope>
    <source>
        <strain evidence="9 10">San Diego</strain>
    </source>
</reference>
<dbReference type="InterPro" id="IPR051091">
    <property type="entry name" value="O-Glucosyltr/Glycosyltrsf_90"/>
</dbReference>
<comment type="similarity">
    <text evidence="3">Belongs to the glycosyltransferase 90 family.</text>
</comment>
<evidence type="ECO:0000259" key="8">
    <source>
        <dbReference type="SMART" id="SM00672"/>
    </source>
</evidence>
<dbReference type="SMART" id="SM00672">
    <property type="entry name" value="CAP10"/>
    <property type="match status" value="1"/>
</dbReference>
<organism evidence="9 10">
    <name type="scientific">Tigriopus californicus</name>
    <name type="common">Marine copepod</name>
    <dbReference type="NCBI Taxonomy" id="6832"/>
    <lineage>
        <taxon>Eukaryota</taxon>
        <taxon>Metazoa</taxon>
        <taxon>Ecdysozoa</taxon>
        <taxon>Arthropoda</taxon>
        <taxon>Crustacea</taxon>
        <taxon>Multicrustacea</taxon>
        <taxon>Hexanauplia</taxon>
        <taxon>Copepoda</taxon>
        <taxon>Harpacticoida</taxon>
        <taxon>Harpacticidae</taxon>
        <taxon>Tigriopus</taxon>
    </lineage>
</organism>
<comment type="function">
    <text evidence="6">Protein O-glucosyltransferase. Catalyzes the reaction that attaches glucose through an O-glycosidic linkage to a conserved serine residue found in the consensus sequence C-X-S-X-[PA]-C in epidermal growth factor-like repeats. Regulates Notch signaling by glucosylating Notch in the ER, glucosylation is required for the correct folding and cleavage of Notch.</text>
</comment>
<dbReference type="Pfam" id="PF05686">
    <property type="entry name" value="Glyco_transf_90"/>
    <property type="match status" value="1"/>
</dbReference>
<keyword evidence="5" id="KW-0808">Transferase</keyword>
<dbReference type="EMBL" id="VCGU01000005">
    <property type="protein sequence ID" value="TRY75517.1"/>
    <property type="molecule type" value="Genomic_DNA"/>
</dbReference>
<name>A0A553PCU5_TIGCA</name>
<comment type="pathway">
    <text evidence="2">Protein modification; protein glycosylation.</text>
</comment>
<evidence type="ECO:0000256" key="2">
    <source>
        <dbReference type="ARBA" id="ARBA00004922"/>
    </source>
</evidence>
<keyword evidence="10" id="KW-1185">Reference proteome</keyword>
<dbReference type="InterPro" id="IPR006598">
    <property type="entry name" value="CAP10"/>
</dbReference>